<evidence type="ECO:0000256" key="1">
    <source>
        <dbReference type="PROSITE-ProRule" id="PRU00169"/>
    </source>
</evidence>
<keyword evidence="1" id="KW-0597">Phosphoprotein</keyword>
<dbReference type="InterPro" id="IPR007492">
    <property type="entry name" value="LytTR_DNA-bd_dom"/>
</dbReference>
<sequence>MMKVLIIDDEPLATELVKEYLLDFPQFEIIGICHNGFEGLKAIQEKEPDLIFLDVQMPKLNGFELLELLEKPPVVIFTTAYDEYAMKAFDAHALDYLLKPFSKSRFKMAVQKFLQFGQSTAENEFAKSVDTISSDTFNRVVMKIKNEIKIIPVNEIKYLEANDDYVNLYTAEGKFLKNKTMSFFEKTLETNQFVRVHRSYIVKISEIHKLEPYDKDGYVIILRGGEKIPVSKTGFPKLKSVLGI</sequence>
<gene>
    <name evidence="4" type="ORF">SAMN00777080_1961</name>
</gene>
<dbReference type="RefSeq" id="WP_084120138.1">
    <property type="nucleotide sequence ID" value="NZ_LT838813.1"/>
</dbReference>
<feature type="domain" description="Response regulatory" evidence="2">
    <location>
        <begin position="3"/>
        <end position="114"/>
    </location>
</feature>
<evidence type="ECO:0000313" key="5">
    <source>
        <dbReference type="Proteomes" id="UP000192333"/>
    </source>
</evidence>
<dbReference type="SMART" id="SM00850">
    <property type="entry name" value="LytTR"/>
    <property type="match status" value="1"/>
</dbReference>
<reference evidence="5" key="1">
    <citation type="submission" date="2017-04" db="EMBL/GenBank/DDBJ databases">
        <authorList>
            <person name="Varghese N."/>
            <person name="Submissions S."/>
        </authorList>
    </citation>
    <scope>NUCLEOTIDE SEQUENCE [LARGE SCALE GENOMIC DNA]</scope>
    <source>
        <strain evidence="5">DSM 16537</strain>
    </source>
</reference>
<protein>
    <submittedName>
        <fullName evidence="4">Two component transcriptional regulator, LytTR family</fullName>
    </submittedName>
</protein>
<dbReference type="PROSITE" id="PS50930">
    <property type="entry name" value="HTH_LYTTR"/>
    <property type="match status" value="1"/>
</dbReference>
<organism evidence="4 5">
    <name type="scientific">Aquiflexum balticum DSM 16537</name>
    <dbReference type="NCBI Taxonomy" id="758820"/>
    <lineage>
        <taxon>Bacteria</taxon>
        <taxon>Pseudomonadati</taxon>
        <taxon>Bacteroidota</taxon>
        <taxon>Cytophagia</taxon>
        <taxon>Cytophagales</taxon>
        <taxon>Cyclobacteriaceae</taxon>
        <taxon>Aquiflexum</taxon>
    </lineage>
</organism>
<dbReference type="PANTHER" id="PTHR37299">
    <property type="entry name" value="TRANSCRIPTIONAL REGULATOR-RELATED"/>
    <property type="match status" value="1"/>
</dbReference>
<feature type="modified residue" description="4-aspartylphosphate" evidence="1">
    <location>
        <position position="54"/>
    </location>
</feature>
<accession>A0A1W2H3C8</accession>
<dbReference type="OrthoDB" id="1646880at2"/>
<proteinExistence type="predicted"/>
<dbReference type="STRING" id="758820.SAMN00777080_1961"/>
<dbReference type="InterPro" id="IPR011006">
    <property type="entry name" value="CheY-like_superfamily"/>
</dbReference>
<name>A0A1W2H3C8_9BACT</name>
<dbReference type="PANTHER" id="PTHR37299:SF1">
    <property type="entry name" value="STAGE 0 SPORULATION PROTEIN A HOMOLOG"/>
    <property type="match status" value="1"/>
</dbReference>
<dbReference type="SMART" id="SM00448">
    <property type="entry name" value="REC"/>
    <property type="match status" value="1"/>
</dbReference>
<dbReference type="Proteomes" id="UP000192333">
    <property type="component" value="Chromosome I"/>
</dbReference>
<dbReference type="Pfam" id="PF00072">
    <property type="entry name" value="Response_reg"/>
    <property type="match status" value="1"/>
</dbReference>
<dbReference type="Gene3D" id="3.40.50.2300">
    <property type="match status" value="1"/>
</dbReference>
<dbReference type="InterPro" id="IPR001789">
    <property type="entry name" value="Sig_transdc_resp-reg_receiver"/>
</dbReference>
<feature type="domain" description="HTH LytTR-type" evidence="3">
    <location>
        <begin position="143"/>
        <end position="244"/>
    </location>
</feature>
<dbReference type="Pfam" id="PF04397">
    <property type="entry name" value="LytTR"/>
    <property type="match status" value="1"/>
</dbReference>
<dbReference type="GO" id="GO:0003677">
    <property type="term" value="F:DNA binding"/>
    <property type="evidence" value="ECO:0007669"/>
    <property type="project" value="InterPro"/>
</dbReference>
<evidence type="ECO:0000313" key="4">
    <source>
        <dbReference type="EMBL" id="SMD43369.1"/>
    </source>
</evidence>
<dbReference type="SUPFAM" id="SSF52172">
    <property type="entry name" value="CheY-like"/>
    <property type="match status" value="1"/>
</dbReference>
<dbReference type="GO" id="GO:0000156">
    <property type="term" value="F:phosphorelay response regulator activity"/>
    <property type="evidence" value="ECO:0007669"/>
    <property type="project" value="InterPro"/>
</dbReference>
<dbReference type="AlphaFoldDB" id="A0A1W2H3C8"/>
<evidence type="ECO:0000259" key="2">
    <source>
        <dbReference type="PROSITE" id="PS50110"/>
    </source>
</evidence>
<dbReference type="PROSITE" id="PS50110">
    <property type="entry name" value="RESPONSE_REGULATORY"/>
    <property type="match status" value="1"/>
</dbReference>
<dbReference type="Gene3D" id="2.40.50.1020">
    <property type="entry name" value="LytTr DNA-binding domain"/>
    <property type="match status" value="1"/>
</dbReference>
<keyword evidence="5" id="KW-1185">Reference proteome</keyword>
<evidence type="ECO:0000259" key="3">
    <source>
        <dbReference type="PROSITE" id="PS50930"/>
    </source>
</evidence>
<dbReference type="EMBL" id="LT838813">
    <property type="protein sequence ID" value="SMD43369.1"/>
    <property type="molecule type" value="Genomic_DNA"/>
</dbReference>
<dbReference type="InterPro" id="IPR046947">
    <property type="entry name" value="LytR-like"/>
</dbReference>